<dbReference type="Gene3D" id="1.20.910.10">
    <property type="entry name" value="Heme oxygenase-like"/>
    <property type="match status" value="1"/>
</dbReference>
<dbReference type="Proteomes" id="UP000440224">
    <property type="component" value="Unassembled WGS sequence"/>
</dbReference>
<dbReference type="InterPro" id="IPR016084">
    <property type="entry name" value="Haem_Oase-like_multi-hlx"/>
</dbReference>
<protein>
    <submittedName>
        <fullName evidence="1">Uncharacterized protein</fullName>
    </submittedName>
</protein>
<name>A0A6N7Q1N4_9BACT</name>
<reference evidence="1 2" key="1">
    <citation type="submission" date="2019-10" db="EMBL/GenBank/DDBJ databases">
        <title>A soil myxobacterium in the family Polyangiaceae.</title>
        <authorList>
            <person name="Li Y."/>
            <person name="Wang J."/>
        </authorList>
    </citation>
    <scope>NUCLEOTIDE SEQUENCE [LARGE SCALE GENOMIC DNA]</scope>
    <source>
        <strain evidence="1 2">DSM 14734</strain>
    </source>
</reference>
<proteinExistence type="predicted"/>
<evidence type="ECO:0000313" key="1">
    <source>
        <dbReference type="EMBL" id="MRG96720.1"/>
    </source>
</evidence>
<dbReference type="OrthoDB" id="6857979at2"/>
<dbReference type="EMBL" id="WJIE01000013">
    <property type="protein sequence ID" value="MRG96720.1"/>
    <property type="molecule type" value="Genomic_DNA"/>
</dbReference>
<gene>
    <name evidence="1" type="ORF">GF068_33070</name>
</gene>
<keyword evidence="2" id="KW-1185">Reference proteome</keyword>
<sequence>MNSLKTLYEPRVLSLRSEVENDHVLGEILAADASPVLVECFLLEWFARTPYLAQPTARWSRRAAEQCDKLGLEAIARSFREHAAHDEARASLVLRDARTVAQVVCIRSGVSIDVAMLVERPTVVMRAYRVLNEEVLGADLPLGYAAIQYEIERVTSALSLALLIQAQRVLGADVAERLPWLRKRAPLGVERAALHAETLAQILEASPEAAEPLAEIGAGALDIYRHFLRECVQAARASARAITGERSSSNPRSSRPELMA</sequence>
<dbReference type="AlphaFoldDB" id="A0A6N7Q1N4"/>
<evidence type="ECO:0000313" key="2">
    <source>
        <dbReference type="Proteomes" id="UP000440224"/>
    </source>
</evidence>
<accession>A0A6N7Q1N4</accession>
<comment type="caution">
    <text evidence="1">The sequence shown here is derived from an EMBL/GenBank/DDBJ whole genome shotgun (WGS) entry which is preliminary data.</text>
</comment>
<organism evidence="1 2">
    <name type="scientific">Polyangium spumosum</name>
    <dbReference type="NCBI Taxonomy" id="889282"/>
    <lineage>
        <taxon>Bacteria</taxon>
        <taxon>Pseudomonadati</taxon>
        <taxon>Myxococcota</taxon>
        <taxon>Polyangia</taxon>
        <taxon>Polyangiales</taxon>
        <taxon>Polyangiaceae</taxon>
        <taxon>Polyangium</taxon>
    </lineage>
</organism>
<dbReference type="RefSeq" id="WP_153823525.1">
    <property type="nucleotide sequence ID" value="NZ_WJIE01000013.1"/>
</dbReference>